<evidence type="ECO:0000313" key="1">
    <source>
        <dbReference type="EMBL" id="MCT4794600.1"/>
    </source>
</evidence>
<name>A0ABT2KW00_9BACL</name>
<gene>
    <name evidence="1" type="ORF">NQG31_03540</name>
</gene>
<keyword evidence="2" id="KW-1185">Reference proteome</keyword>
<comment type="caution">
    <text evidence="1">The sequence shown here is derived from an EMBL/GenBank/DDBJ whole genome shotgun (WGS) entry which is preliminary data.</text>
</comment>
<organism evidence="1 2">
    <name type="scientific">Exiguobacterium alkaliphilum</name>
    <dbReference type="NCBI Taxonomy" id="1428684"/>
    <lineage>
        <taxon>Bacteria</taxon>
        <taxon>Bacillati</taxon>
        <taxon>Bacillota</taxon>
        <taxon>Bacilli</taxon>
        <taxon>Bacillales</taxon>
        <taxon>Bacillales Family XII. Incertae Sedis</taxon>
        <taxon>Exiguobacterium</taxon>
    </lineage>
</organism>
<protein>
    <submittedName>
        <fullName evidence="1">Uncharacterized protein</fullName>
    </submittedName>
</protein>
<dbReference type="EMBL" id="JANIEK010000008">
    <property type="protein sequence ID" value="MCT4794600.1"/>
    <property type="molecule type" value="Genomic_DNA"/>
</dbReference>
<accession>A0ABT2KW00</accession>
<sequence>MDYALRPIEWYNLASVHGSFKPMLHDDLYDEDGTACQPETEVIVTRQDLPPSLEQAQSNVEALLSFAVTRWYVEDEVISALKQHDALELLDALKTRYEQTANLDVKARLLEIVADVIQTPAADWVRSLWHDVDVELLDSLASATATSLPTEEGLKRVYDKLDAIEPKELPSVAFLCLYRFRSPDVLDWIESNCDAFDSNWARLAAVSMPTWHRMNAWLERGRPFSLVALEAMVSCVEGHGGLYVDTQSPRILETHLDEIEPVLTAYERNDSVPRVRRQVAILLQNKDDIFT</sequence>
<reference evidence="1 2" key="1">
    <citation type="submission" date="2022-07" db="EMBL/GenBank/DDBJ databases">
        <title>Genomic and pangenome structural analysis of the polyextremophile Exiguobacterium.</title>
        <authorList>
            <person name="Shen L."/>
        </authorList>
    </citation>
    <scope>NUCLEOTIDE SEQUENCE [LARGE SCALE GENOMIC DNA]</scope>
    <source>
        <strain evidence="1 2">12_1</strain>
    </source>
</reference>
<dbReference type="Proteomes" id="UP001206821">
    <property type="component" value="Unassembled WGS sequence"/>
</dbReference>
<proteinExistence type="predicted"/>
<evidence type="ECO:0000313" key="2">
    <source>
        <dbReference type="Proteomes" id="UP001206821"/>
    </source>
</evidence>